<evidence type="ECO:0000313" key="4">
    <source>
        <dbReference type="EMBL" id="OMJ78574.1"/>
    </source>
</evidence>
<proteinExistence type="predicted"/>
<feature type="repeat" description="TPR" evidence="1">
    <location>
        <begin position="54"/>
        <end position="87"/>
    </location>
</feature>
<sequence>MNSEHLEEQVIKLNKAAVEDIKIGKFNKTLSYLGQALEVIQKIYKESIRARLLSQTFNTLGSFFKKSQNISESIKFFSKSIELEKILSEEDKGYVALSNLNLCTIYSQESDHNKALKHGLQALSIIKRIINQRPKLANSLVIANYNIGNEYKILGDTHKAEMFYKNGLSTSKNLLGQFHPLTVTLSNALNNIISNPNNENLQKTQQYSFRADISPVSFLPRVNNKRSSSDSRNYIKSTQRPHENLLKNKLTTSFDADFTFLTKKDQKNVNLYKNSYQNYSNGGSDDEQSWTSEKNRTLNGWKKKIDLEKHKETEKAAAIMIQSWWRGILGRERFRRIKINDELKKAEQKAKRAVEKYENIKKKAAQFNRKKNGKKSSMS</sequence>
<evidence type="ECO:0000256" key="3">
    <source>
        <dbReference type="SAM" id="MobiDB-lite"/>
    </source>
</evidence>
<feature type="region of interest" description="Disordered" evidence="3">
    <location>
        <begin position="220"/>
        <end position="240"/>
    </location>
</feature>
<dbReference type="Pfam" id="PF00612">
    <property type="entry name" value="IQ"/>
    <property type="match status" value="1"/>
</dbReference>
<comment type="caution">
    <text evidence="4">The sequence shown here is derived from an EMBL/GenBank/DDBJ whole genome shotgun (WGS) entry which is preliminary data.</text>
</comment>
<name>A0A1R2BPB5_9CILI</name>
<dbReference type="Gene3D" id="1.25.40.10">
    <property type="entry name" value="Tetratricopeptide repeat domain"/>
    <property type="match status" value="1"/>
</dbReference>
<dbReference type="InterPro" id="IPR019734">
    <property type="entry name" value="TPR_rpt"/>
</dbReference>
<dbReference type="Gene3D" id="1.20.5.190">
    <property type="match status" value="1"/>
</dbReference>
<dbReference type="PROSITE" id="PS50005">
    <property type="entry name" value="TPR"/>
    <property type="match status" value="1"/>
</dbReference>
<dbReference type="PROSITE" id="PS50096">
    <property type="entry name" value="IQ"/>
    <property type="match status" value="1"/>
</dbReference>
<dbReference type="EMBL" id="MPUH01000515">
    <property type="protein sequence ID" value="OMJ78574.1"/>
    <property type="molecule type" value="Genomic_DNA"/>
</dbReference>
<dbReference type="AlphaFoldDB" id="A0A1R2BPB5"/>
<reference evidence="4 5" key="1">
    <citation type="submission" date="2016-11" db="EMBL/GenBank/DDBJ databases">
        <title>The macronuclear genome of Stentor coeruleus: a giant cell with tiny introns.</title>
        <authorList>
            <person name="Slabodnick M."/>
            <person name="Ruby J.G."/>
            <person name="Reiff S.B."/>
            <person name="Swart E.C."/>
            <person name="Gosai S."/>
            <person name="Prabakaran S."/>
            <person name="Witkowska E."/>
            <person name="Larue G.E."/>
            <person name="Fisher S."/>
            <person name="Freeman R.M."/>
            <person name="Gunawardena J."/>
            <person name="Chu W."/>
            <person name="Stover N.A."/>
            <person name="Gregory B.D."/>
            <person name="Nowacki M."/>
            <person name="Derisi J."/>
            <person name="Roy S.W."/>
            <person name="Marshall W.F."/>
            <person name="Sood P."/>
        </authorList>
    </citation>
    <scope>NUCLEOTIDE SEQUENCE [LARGE SCALE GENOMIC DNA]</scope>
    <source>
        <strain evidence="4">WM001</strain>
    </source>
</reference>
<dbReference type="SMART" id="SM00015">
    <property type="entry name" value="IQ"/>
    <property type="match status" value="1"/>
</dbReference>
<dbReference type="Pfam" id="PF13181">
    <property type="entry name" value="TPR_8"/>
    <property type="match status" value="1"/>
</dbReference>
<dbReference type="Proteomes" id="UP000187209">
    <property type="component" value="Unassembled WGS sequence"/>
</dbReference>
<dbReference type="PANTHER" id="PTHR19959">
    <property type="entry name" value="KINESIN LIGHT CHAIN"/>
    <property type="match status" value="1"/>
</dbReference>
<evidence type="ECO:0008006" key="6">
    <source>
        <dbReference type="Google" id="ProtNLM"/>
    </source>
</evidence>
<keyword evidence="1" id="KW-0802">TPR repeat</keyword>
<feature type="coiled-coil region" evidence="2">
    <location>
        <begin position="336"/>
        <end position="370"/>
    </location>
</feature>
<dbReference type="PANTHER" id="PTHR19959:SF119">
    <property type="entry name" value="FUNGAL LIPASE-LIKE DOMAIN-CONTAINING PROTEIN"/>
    <property type="match status" value="1"/>
</dbReference>
<protein>
    <recommendedName>
        <fullName evidence="6">MalT-like TPR region domain-containing protein</fullName>
    </recommendedName>
</protein>
<dbReference type="InterPro" id="IPR011990">
    <property type="entry name" value="TPR-like_helical_dom_sf"/>
</dbReference>
<dbReference type="SMART" id="SM00028">
    <property type="entry name" value="TPR"/>
    <property type="match status" value="3"/>
</dbReference>
<dbReference type="InterPro" id="IPR000048">
    <property type="entry name" value="IQ_motif_EF-hand-BS"/>
</dbReference>
<dbReference type="OrthoDB" id="326615at2759"/>
<organism evidence="4 5">
    <name type="scientific">Stentor coeruleus</name>
    <dbReference type="NCBI Taxonomy" id="5963"/>
    <lineage>
        <taxon>Eukaryota</taxon>
        <taxon>Sar</taxon>
        <taxon>Alveolata</taxon>
        <taxon>Ciliophora</taxon>
        <taxon>Postciliodesmatophora</taxon>
        <taxon>Heterotrichea</taxon>
        <taxon>Heterotrichida</taxon>
        <taxon>Stentoridae</taxon>
        <taxon>Stentor</taxon>
    </lineage>
</organism>
<gene>
    <name evidence="4" type="ORF">SteCoe_21599</name>
</gene>
<evidence type="ECO:0000313" key="5">
    <source>
        <dbReference type="Proteomes" id="UP000187209"/>
    </source>
</evidence>
<evidence type="ECO:0000256" key="1">
    <source>
        <dbReference type="PROSITE-ProRule" id="PRU00339"/>
    </source>
</evidence>
<keyword evidence="5" id="KW-1185">Reference proteome</keyword>
<accession>A0A1R2BPB5</accession>
<keyword evidence="2" id="KW-0175">Coiled coil</keyword>
<evidence type="ECO:0000256" key="2">
    <source>
        <dbReference type="SAM" id="Coils"/>
    </source>
</evidence>
<dbReference type="SUPFAM" id="SSF48452">
    <property type="entry name" value="TPR-like"/>
    <property type="match status" value="1"/>
</dbReference>